<feature type="transmembrane region" description="Helical" evidence="2">
    <location>
        <begin position="179"/>
        <end position="203"/>
    </location>
</feature>
<dbReference type="GO" id="GO:0140359">
    <property type="term" value="F:ABC-type transporter activity"/>
    <property type="evidence" value="ECO:0007669"/>
    <property type="project" value="InterPro"/>
</dbReference>
<feature type="compositionally biased region" description="Polar residues" evidence="1">
    <location>
        <begin position="1"/>
        <end position="10"/>
    </location>
</feature>
<evidence type="ECO:0000256" key="2">
    <source>
        <dbReference type="SAM" id="Phobius"/>
    </source>
</evidence>
<gene>
    <name evidence="3" type="ORF">JD292_10590</name>
</gene>
<dbReference type="EMBL" id="JAEHOI010000011">
    <property type="protein sequence ID" value="MBK0422518.1"/>
    <property type="molecule type" value="Genomic_DNA"/>
</dbReference>
<keyword evidence="2" id="KW-1133">Transmembrane helix</keyword>
<feature type="transmembrane region" description="Helical" evidence="2">
    <location>
        <begin position="57"/>
        <end position="78"/>
    </location>
</feature>
<dbReference type="GO" id="GO:0005886">
    <property type="term" value="C:plasma membrane"/>
    <property type="evidence" value="ECO:0007669"/>
    <property type="project" value="UniProtKB-SubCell"/>
</dbReference>
<evidence type="ECO:0000313" key="3">
    <source>
        <dbReference type="EMBL" id="MBK0422518.1"/>
    </source>
</evidence>
<name>A0A934QE08_9MICO</name>
<comment type="caution">
    <text evidence="3">The sequence shown here is derived from an EMBL/GenBank/DDBJ whole genome shotgun (WGS) entry which is preliminary data.</text>
</comment>
<dbReference type="RefSeq" id="WP_200132721.1">
    <property type="nucleotide sequence ID" value="NZ_JAEHOI010000011.1"/>
</dbReference>
<dbReference type="Pfam" id="PF12679">
    <property type="entry name" value="ABC2_membrane_2"/>
    <property type="match status" value="1"/>
</dbReference>
<sequence length="401" mass="42330">MSAPNETTALPQEPDGRGPTDAPFSNGAPGIRPPGFFAGTWLIASLELRQRLRSRTLWVLAIVWFAIIGIVTFAIWWTLVGLASGDPDSGGALNAFPLFSVIVYFVLLFGTLVAPAISAGSIGAERTGGTLATTQVTLISTWSILAGKTLAAWITGVAFIVVASPFVVLSLVVGEFRPATLFFALIGLILQIGLFTAIGVGLSAMINSQVFAIVTAYLVVAALSIGTLIAFTLAVGTTVEYQQVTRTTFSDGYWQRTSECDPATDSGCLVPLPGECTTNTSEEQVVHNERFWWILTLNPYVVLADMATTGGQDHADGDLFTVISSGVRFLQIPATSDAADGCVVGEHPDARVEAQADDFSGQPYWWVGILLQSALAAGALAGGYARLRTPARSIPKGTRVA</sequence>
<keyword evidence="2" id="KW-0472">Membrane</keyword>
<keyword evidence="4" id="KW-1185">Reference proteome</keyword>
<protein>
    <submittedName>
        <fullName evidence="3">ABC transporter permease subunit</fullName>
    </submittedName>
</protein>
<feature type="region of interest" description="Disordered" evidence="1">
    <location>
        <begin position="1"/>
        <end position="25"/>
    </location>
</feature>
<feature type="transmembrane region" description="Helical" evidence="2">
    <location>
        <begin position="150"/>
        <end position="173"/>
    </location>
</feature>
<dbReference type="AlphaFoldDB" id="A0A934QE08"/>
<feature type="transmembrane region" description="Helical" evidence="2">
    <location>
        <begin position="98"/>
        <end position="117"/>
    </location>
</feature>
<dbReference type="Proteomes" id="UP000618733">
    <property type="component" value="Unassembled WGS sequence"/>
</dbReference>
<keyword evidence="2" id="KW-0812">Transmembrane</keyword>
<proteinExistence type="predicted"/>
<evidence type="ECO:0000256" key="1">
    <source>
        <dbReference type="SAM" id="MobiDB-lite"/>
    </source>
</evidence>
<organism evidence="3 4">
    <name type="scientific">Leucobacter edaphi</name>
    <dbReference type="NCBI Taxonomy" id="2796472"/>
    <lineage>
        <taxon>Bacteria</taxon>
        <taxon>Bacillati</taxon>
        <taxon>Actinomycetota</taxon>
        <taxon>Actinomycetes</taxon>
        <taxon>Micrococcales</taxon>
        <taxon>Microbacteriaceae</taxon>
        <taxon>Leucobacter</taxon>
    </lineage>
</organism>
<feature type="transmembrane region" description="Helical" evidence="2">
    <location>
        <begin position="364"/>
        <end position="385"/>
    </location>
</feature>
<feature type="transmembrane region" description="Helical" evidence="2">
    <location>
        <begin position="210"/>
        <end position="235"/>
    </location>
</feature>
<reference evidence="3" key="1">
    <citation type="submission" date="2020-12" db="EMBL/GenBank/DDBJ databases">
        <title>Leucobacter sp. CAS2, isolated from Chromium sludge.</title>
        <authorList>
            <person name="Xu Z."/>
        </authorList>
    </citation>
    <scope>NUCLEOTIDE SEQUENCE</scope>
    <source>
        <strain evidence="3">CSA2</strain>
    </source>
</reference>
<accession>A0A934QE08</accession>
<evidence type="ECO:0000313" key="4">
    <source>
        <dbReference type="Proteomes" id="UP000618733"/>
    </source>
</evidence>